<evidence type="ECO:0000256" key="6">
    <source>
        <dbReference type="SAM" id="Phobius"/>
    </source>
</evidence>
<feature type="compositionally biased region" description="Pro residues" evidence="5">
    <location>
        <begin position="335"/>
        <end position="349"/>
    </location>
</feature>
<keyword evidence="4 6" id="KW-0472">Membrane</keyword>
<name>A0A6V2W6G8_EMIHU</name>
<feature type="transmembrane region" description="Helical" evidence="6">
    <location>
        <begin position="266"/>
        <end position="285"/>
    </location>
</feature>
<sequence>MAMTSKELVFAVFIITMYLVLNCALNLLNRWALGLYGLRFPLVMTASHMIFGACALSPLMILNESYSSRHAHVIQNDWKGLSIIAVMNGFQIACNNASLTVMELSMNQVIRAAIPVLVALIAICVESKVPSKAEVACLAVISIGVMLAVWEESKNAVLGIVLTVVSSVMQSIQMSVTGRLMSGKSGKLNSFQMTFYTGPIAFATLLPFAFITEFNIFVESVTNKPIASLGFLLGSCCVAVVYNVVLFQSVGTLSSVGTAILGNVKIVLLLFLSSLILGELAPAGARRAFPEPSLTRLRPLPPGELTGWSANQFLGCVLTFASAGAYSYIKATAPKPAPAPAPEPAPAPSQQPRLEGPGHGYIKQEGV</sequence>
<reference evidence="8" key="1">
    <citation type="submission" date="2021-01" db="EMBL/GenBank/DDBJ databases">
        <authorList>
            <person name="Corre E."/>
            <person name="Pelletier E."/>
            <person name="Niang G."/>
            <person name="Scheremetjew M."/>
            <person name="Finn R."/>
            <person name="Kale V."/>
            <person name="Holt S."/>
            <person name="Cochrane G."/>
            <person name="Meng A."/>
            <person name="Brown T."/>
            <person name="Cohen L."/>
        </authorList>
    </citation>
    <scope>NUCLEOTIDE SEQUENCE</scope>
    <source>
        <strain evidence="8">379</strain>
    </source>
</reference>
<dbReference type="PANTHER" id="PTHR11132">
    <property type="entry name" value="SOLUTE CARRIER FAMILY 35"/>
    <property type="match status" value="1"/>
</dbReference>
<keyword evidence="2 6" id="KW-0812">Transmembrane</keyword>
<feature type="transmembrane region" description="Helical" evidence="6">
    <location>
        <begin position="193"/>
        <end position="214"/>
    </location>
</feature>
<protein>
    <recommendedName>
        <fullName evidence="7">Sugar phosphate transporter domain-containing protein</fullName>
    </recommendedName>
</protein>
<dbReference type="Pfam" id="PF03151">
    <property type="entry name" value="TPT"/>
    <property type="match status" value="1"/>
</dbReference>
<dbReference type="EMBL" id="HBIR01050317">
    <property type="protein sequence ID" value="CAE0585723.1"/>
    <property type="molecule type" value="Transcribed_RNA"/>
</dbReference>
<evidence type="ECO:0000256" key="5">
    <source>
        <dbReference type="SAM" id="MobiDB-lite"/>
    </source>
</evidence>
<dbReference type="SUPFAM" id="SSF103481">
    <property type="entry name" value="Multidrug resistance efflux transporter EmrE"/>
    <property type="match status" value="1"/>
</dbReference>
<dbReference type="AlphaFoldDB" id="A0A6V2W6G8"/>
<feature type="domain" description="Sugar phosphate transporter" evidence="7">
    <location>
        <begin position="13"/>
        <end position="279"/>
    </location>
</feature>
<dbReference type="GO" id="GO:0016020">
    <property type="term" value="C:membrane"/>
    <property type="evidence" value="ECO:0007669"/>
    <property type="project" value="UniProtKB-SubCell"/>
</dbReference>
<dbReference type="InterPro" id="IPR037185">
    <property type="entry name" value="EmrE-like"/>
</dbReference>
<feature type="transmembrane region" description="Helical" evidence="6">
    <location>
        <begin position="40"/>
        <end position="62"/>
    </location>
</feature>
<keyword evidence="3 6" id="KW-1133">Transmembrane helix</keyword>
<evidence type="ECO:0000256" key="4">
    <source>
        <dbReference type="ARBA" id="ARBA00023136"/>
    </source>
</evidence>
<feature type="region of interest" description="Disordered" evidence="5">
    <location>
        <begin position="333"/>
        <end position="367"/>
    </location>
</feature>
<comment type="subcellular location">
    <subcellularLocation>
        <location evidence="1">Membrane</location>
        <topology evidence="1">Multi-pass membrane protein</topology>
    </subcellularLocation>
</comment>
<accession>A0A6V2W6G8</accession>
<evidence type="ECO:0000256" key="1">
    <source>
        <dbReference type="ARBA" id="ARBA00004141"/>
    </source>
</evidence>
<dbReference type="InterPro" id="IPR050186">
    <property type="entry name" value="TPT_transporter"/>
</dbReference>
<feature type="transmembrane region" description="Helical" evidence="6">
    <location>
        <begin position="226"/>
        <end position="245"/>
    </location>
</feature>
<gene>
    <name evidence="8" type="ORF">EHUX00137_LOCUS39294</name>
</gene>
<evidence type="ECO:0000259" key="7">
    <source>
        <dbReference type="Pfam" id="PF03151"/>
    </source>
</evidence>
<feature type="transmembrane region" description="Helical" evidence="6">
    <location>
        <begin position="7"/>
        <end position="28"/>
    </location>
</feature>
<proteinExistence type="predicted"/>
<evidence type="ECO:0000256" key="3">
    <source>
        <dbReference type="ARBA" id="ARBA00022989"/>
    </source>
</evidence>
<dbReference type="InterPro" id="IPR004853">
    <property type="entry name" value="Sugar_P_trans_dom"/>
</dbReference>
<evidence type="ECO:0000256" key="2">
    <source>
        <dbReference type="ARBA" id="ARBA00022692"/>
    </source>
</evidence>
<evidence type="ECO:0000313" key="8">
    <source>
        <dbReference type="EMBL" id="CAE0585723.1"/>
    </source>
</evidence>
<organism evidence="8">
    <name type="scientific">Emiliania huxleyi</name>
    <name type="common">Coccolithophore</name>
    <name type="synonym">Pontosphaera huxleyi</name>
    <dbReference type="NCBI Taxonomy" id="2903"/>
    <lineage>
        <taxon>Eukaryota</taxon>
        <taxon>Haptista</taxon>
        <taxon>Haptophyta</taxon>
        <taxon>Prymnesiophyceae</taxon>
        <taxon>Isochrysidales</taxon>
        <taxon>Noelaerhabdaceae</taxon>
        <taxon>Emiliania</taxon>
    </lineage>
</organism>
<feature type="transmembrane region" description="Helical" evidence="6">
    <location>
        <begin position="156"/>
        <end position="172"/>
    </location>
</feature>